<evidence type="ECO:0000256" key="2">
    <source>
        <dbReference type="ARBA" id="ARBA00022448"/>
    </source>
</evidence>
<evidence type="ECO:0000256" key="7">
    <source>
        <dbReference type="ARBA" id="ARBA00023136"/>
    </source>
</evidence>
<name>A0A6C7E978_ILUCY</name>
<gene>
    <name evidence="9" type="primary">tatB</name>
    <name evidence="9" type="ORF">YM304_25990</name>
</gene>
<dbReference type="PANTHER" id="PTHR33162:SF1">
    <property type="entry name" value="SEC-INDEPENDENT PROTEIN TRANSLOCASE PROTEIN TATA, CHLOROPLASTIC"/>
    <property type="match status" value="1"/>
</dbReference>
<feature type="compositionally biased region" description="Low complexity" evidence="8">
    <location>
        <begin position="148"/>
        <end position="165"/>
    </location>
</feature>
<dbReference type="InterPro" id="IPR003369">
    <property type="entry name" value="TatA/B/E"/>
</dbReference>
<evidence type="ECO:0000256" key="5">
    <source>
        <dbReference type="ARBA" id="ARBA00022989"/>
    </source>
</evidence>
<feature type="compositionally biased region" description="Acidic residues" evidence="8">
    <location>
        <begin position="134"/>
        <end position="147"/>
    </location>
</feature>
<dbReference type="PRINTS" id="PR01506">
    <property type="entry name" value="TATBPROTEIN"/>
</dbReference>
<dbReference type="Proteomes" id="UP000011863">
    <property type="component" value="Chromosome"/>
</dbReference>
<feature type="region of interest" description="Disordered" evidence="8">
    <location>
        <begin position="70"/>
        <end position="174"/>
    </location>
</feature>
<proteinExistence type="predicted"/>
<keyword evidence="4" id="KW-0653">Protein transport</keyword>
<keyword evidence="3" id="KW-0812">Transmembrane</keyword>
<dbReference type="Gene3D" id="1.20.5.3310">
    <property type="match status" value="1"/>
</dbReference>
<evidence type="ECO:0000256" key="3">
    <source>
        <dbReference type="ARBA" id="ARBA00022692"/>
    </source>
</evidence>
<dbReference type="PANTHER" id="PTHR33162">
    <property type="entry name" value="SEC-INDEPENDENT PROTEIN TRANSLOCASE PROTEIN TATA, CHLOROPLASTIC"/>
    <property type="match status" value="1"/>
</dbReference>
<dbReference type="Pfam" id="PF02416">
    <property type="entry name" value="TatA_B_E"/>
    <property type="match status" value="1"/>
</dbReference>
<sequence length="174" mass="18593">MFNLQGSEIIFILLLALVVLGPEKLPSAIRRFTQTYAELRKMGTGFQSELKSALDEPMREMKETAGLLRDAADPAKTMADAERDAERKLRAQQILDRDRPERMQNAEEAGNADTAGAGETAAPADADVVADAPDAVDEWADPIDLDDTATPADDTATSADDTATPADDDEAAAS</sequence>
<evidence type="ECO:0000313" key="9">
    <source>
        <dbReference type="EMBL" id="BAN02913.1"/>
    </source>
</evidence>
<dbReference type="GO" id="GO:0015031">
    <property type="term" value="P:protein transport"/>
    <property type="evidence" value="ECO:0007669"/>
    <property type="project" value="UniProtKB-KW"/>
</dbReference>
<keyword evidence="5" id="KW-1133">Transmembrane helix</keyword>
<keyword evidence="10" id="KW-1185">Reference proteome</keyword>
<evidence type="ECO:0000256" key="6">
    <source>
        <dbReference type="ARBA" id="ARBA00023010"/>
    </source>
</evidence>
<dbReference type="KEGG" id="aym:YM304_25990"/>
<dbReference type="EMBL" id="AP012057">
    <property type="protein sequence ID" value="BAN02913.1"/>
    <property type="molecule type" value="Genomic_DNA"/>
</dbReference>
<protein>
    <submittedName>
        <fullName evidence="9">Putative Sec-independent protein translocase protein TatB</fullName>
    </submittedName>
</protein>
<evidence type="ECO:0000256" key="4">
    <source>
        <dbReference type="ARBA" id="ARBA00022927"/>
    </source>
</evidence>
<feature type="compositionally biased region" description="Basic and acidic residues" evidence="8">
    <location>
        <begin position="79"/>
        <end position="105"/>
    </location>
</feature>
<keyword evidence="6" id="KW-0811">Translocation</keyword>
<organism evidence="9 10">
    <name type="scientific">Ilumatobacter coccineus (strain NBRC 103263 / KCTC 29153 / YM16-304)</name>
    <dbReference type="NCBI Taxonomy" id="1313172"/>
    <lineage>
        <taxon>Bacteria</taxon>
        <taxon>Bacillati</taxon>
        <taxon>Actinomycetota</taxon>
        <taxon>Acidimicrobiia</taxon>
        <taxon>Acidimicrobiales</taxon>
        <taxon>Ilumatobacteraceae</taxon>
        <taxon>Ilumatobacter</taxon>
    </lineage>
</organism>
<comment type="subcellular location">
    <subcellularLocation>
        <location evidence="1">Membrane</location>
        <topology evidence="1">Single-pass membrane protein</topology>
    </subcellularLocation>
</comment>
<evidence type="ECO:0000313" key="10">
    <source>
        <dbReference type="Proteomes" id="UP000011863"/>
    </source>
</evidence>
<feature type="compositionally biased region" description="Low complexity" evidence="8">
    <location>
        <begin position="106"/>
        <end position="133"/>
    </location>
</feature>
<reference evidence="9 10" key="1">
    <citation type="journal article" date="2013" name="Int. J. Syst. Evol. Microbiol.">
        <title>Ilumatobacter nonamiense sp. nov. and Ilumatobacter coccineum sp. nov., isolated from seashore sand.</title>
        <authorList>
            <person name="Matsumoto A."/>
            <person name="Kasai H."/>
            <person name="Matsuo Y."/>
            <person name="Shizuri Y."/>
            <person name="Ichikawa N."/>
            <person name="Fujita N."/>
            <person name="Omura S."/>
            <person name="Takahashi Y."/>
        </authorList>
    </citation>
    <scope>NUCLEOTIDE SEQUENCE [LARGE SCALE GENOMIC DNA]</scope>
    <source>
        <strain evidence="10">NBRC 103263 / KCTC 29153 / YM16-304</strain>
    </source>
</reference>
<dbReference type="RefSeq" id="WP_015442160.1">
    <property type="nucleotide sequence ID" value="NC_020520.1"/>
</dbReference>
<keyword evidence="2" id="KW-0813">Transport</keyword>
<evidence type="ECO:0000256" key="1">
    <source>
        <dbReference type="ARBA" id="ARBA00004167"/>
    </source>
</evidence>
<accession>A0A6C7E978</accession>
<evidence type="ECO:0000256" key="8">
    <source>
        <dbReference type="SAM" id="MobiDB-lite"/>
    </source>
</evidence>
<keyword evidence="7" id="KW-0472">Membrane</keyword>
<dbReference type="GO" id="GO:0016020">
    <property type="term" value="C:membrane"/>
    <property type="evidence" value="ECO:0007669"/>
    <property type="project" value="UniProtKB-SubCell"/>
</dbReference>
<dbReference type="AlphaFoldDB" id="A0A6C7E978"/>